<reference evidence="5" key="1">
    <citation type="submission" date="2021-12" db="EMBL/GenBank/DDBJ databases">
        <title>Convergent genome expansion in fungi linked to evolution of root-endophyte symbiosis.</title>
        <authorList>
            <consortium name="DOE Joint Genome Institute"/>
            <person name="Ke Y.-H."/>
            <person name="Bonito G."/>
            <person name="Liao H.-L."/>
            <person name="Looney B."/>
            <person name="Rojas-Flechas A."/>
            <person name="Nash J."/>
            <person name="Hameed K."/>
            <person name="Schadt C."/>
            <person name="Martin F."/>
            <person name="Crous P.W."/>
            <person name="Miettinen O."/>
            <person name="Magnuson J.K."/>
            <person name="Labbe J."/>
            <person name="Jacobson D."/>
            <person name="Doktycz M.J."/>
            <person name="Veneault-Fourrey C."/>
            <person name="Kuo A."/>
            <person name="Mondo S."/>
            <person name="Calhoun S."/>
            <person name="Riley R."/>
            <person name="Ohm R."/>
            <person name="LaButti K."/>
            <person name="Andreopoulos B."/>
            <person name="Pangilinan J."/>
            <person name="Nolan M."/>
            <person name="Tritt A."/>
            <person name="Clum A."/>
            <person name="Lipzen A."/>
            <person name="Daum C."/>
            <person name="Barry K."/>
            <person name="Grigoriev I.V."/>
            <person name="Vilgalys R."/>
        </authorList>
    </citation>
    <scope>NUCLEOTIDE SEQUENCE</scope>
    <source>
        <strain evidence="5">PMI_201</strain>
    </source>
</reference>
<dbReference type="PROSITE" id="PS50005">
    <property type="entry name" value="TPR"/>
    <property type="match status" value="2"/>
</dbReference>
<protein>
    <recommendedName>
        <fullName evidence="4">Nephrocystin 3-like N-terminal domain-containing protein</fullName>
    </recommendedName>
</protein>
<dbReference type="InterPro" id="IPR056884">
    <property type="entry name" value="NPHP3-like_N"/>
</dbReference>
<dbReference type="PANTHER" id="PTHR10039:SF17">
    <property type="entry name" value="FUNGAL STAND N-TERMINAL GOODBYE DOMAIN-CONTAINING PROTEIN-RELATED"/>
    <property type="match status" value="1"/>
</dbReference>
<accession>A0AAD4KYX3</accession>
<dbReference type="GeneID" id="70252262"/>
<feature type="compositionally biased region" description="Polar residues" evidence="3">
    <location>
        <begin position="15"/>
        <end position="35"/>
    </location>
</feature>
<dbReference type="Pfam" id="PF24883">
    <property type="entry name" value="NPHP3_N"/>
    <property type="match status" value="1"/>
</dbReference>
<keyword evidence="6" id="KW-1185">Reference proteome</keyword>
<evidence type="ECO:0000256" key="3">
    <source>
        <dbReference type="SAM" id="MobiDB-lite"/>
    </source>
</evidence>
<feature type="repeat" description="TPR" evidence="2">
    <location>
        <begin position="1156"/>
        <end position="1189"/>
    </location>
</feature>
<keyword evidence="1" id="KW-0677">Repeat</keyword>
<gene>
    <name evidence="5" type="ORF">BGW36DRAFT_457513</name>
</gene>
<dbReference type="RefSeq" id="XP_046076202.1">
    <property type="nucleotide sequence ID" value="XM_046221975.1"/>
</dbReference>
<dbReference type="EMBL" id="JAJTJA010000002">
    <property type="protein sequence ID" value="KAH8703184.1"/>
    <property type="molecule type" value="Genomic_DNA"/>
</dbReference>
<evidence type="ECO:0000256" key="2">
    <source>
        <dbReference type="PROSITE-ProRule" id="PRU00339"/>
    </source>
</evidence>
<comment type="caution">
    <text evidence="5">The sequence shown here is derived from an EMBL/GenBank/DDBJ whole genome shotgun (WGS) entry which is preliminary data.</text>
</comment>
<name>A0AAD4KYX3_9EURO</name>
<dbReference type="InterPro" id="IPR019734">
    <property type="entry name" value="TPR_rpt"/>
</dbReference>
<sequence length="1409" mass="159558">MKGILKKSIQSLRRTEENGTVQKQASVTTGSSILSNPEPIPDVDDDTKQLKNASHELEQTLRLYFEKASNGNNQLQNLPFQGNELSAASDPDQLADLISKVIVTESHKGNKISRKFSSVFGKIYPVASLVIQFGTAAGEAFQPVKALMGGLDILLNLAEEERSRAGDFLKNINNITYQCSRIAELQKTIGKREWNRLVIQKSTQLLTAVIRYFNASIVFFCQNSLQILGNSVFQGTQRYSSVLESLKQAIAEYDQALLLQIALTTLSTSAKINSVIPDGKDTGHPDATTLKWLKSSYWETEAQYMNSLSRRQDGSFRWILDLNVFQQWRRRENQGLWLTAAPGFGKSTLTAYLTQLLKSEDSSEVVVLFFLFRSTNPQLRTLNNLIRTLAAQILKNVPDTQEYFGNLCAQGFESEDPSILFDTLVWTPLSGLTQQIYTVVDGLDECCPEQSSSLAIGQKVSLDVSDMLQKLPGQCFMTSRPISIPTAKLEKCLHHRLLAENSDDIEAYVSKRVAQSSVLQKGFNTLSKDPSIVLVEKAQGNFLWAFTVLGLLDKPSLSIDTFESFLTSVPENLNQVYNEVLGRLDRAGSLELAKLVAGCVLFGVSTMTVDMLQAVVCIIHGEVFGLEEFIEAECGSILTIASSKSPSNIIQPVHETFKKFITSNDALNCGRLSSDICHLHFTIACLECLLDSENLQYNSLHEYACQNWFTHFTAFQNHEEAYLGSEYLERLLLCLHTFFTSEQTFCTWLRELLLLVQDDTRARFFCFELVDMHSTISEWLISLNTNGFWSNLSSENMKSESLSKASQWSNRQVQTQSQDLAQFISKCVAQTWLRTNWKESSLSHWIFLQTKKTAQMLLWDDPEGISGPKRYVRSISHSDFSSTTIEEARRLGTLGNFVPLVGVQAGNYAFGCLAANDPSCERFFLSALDEHPEWWHLHETLGEWYYRNDNKKQAMRAFENAIEYDPKSPSSATHMYWTTKCEICLDSNDLIGAVETLKRAEEICLDGPAFKYWDRMARIWKDHDRWDEVKTVYTDALRKRTVCRDEYWMGLVEANEKLRDSQGVLDTLISALQDDPKNSRRYGNKLCRFASELAECMLFDESISFLCLAIEIQPNDKREYHMLLAKTYMGARKWEKAAEAYEAILLEEEKNVNIQNAMYSSLGDAYLAMGKLKEAKAAIEKANISDPKLILPDTFALGYLIDNQFSDAIRILKRCISQTHSDKVSGIFNAIQAGMVMNMHLVLGKAYKAAGRDAEESHIVYEAGIAVFDKLKEDVLKNIPKPEDQQVPVWRCDARVLMIYGELLLLVGRLAEALQQYEAAYAIISKTRFVEDDDILEWEYGYCQSSLERARLNLPLSMQAEREVIRKTLELRISNSYRTEWYSFMKSSIPRFRGGENGWSTKILGVKTV</sequence>
<feature type="region of interest" description="Disordered" evidence="3">
    <location>
        <begin position="15"/>
        <end position="44"/>
    </location>
</feature>
<evidence type="ECO:0000313" key="6">
    <source>
        <dbReference type="Proteomes" id="UP001201262"/>
    </source>
</evidence>
<dbReference type="InterPro" id="IPR011990">
    <property type="entry name" value="TPR-like_helical_dom_sf"/>
</dbReference>
<dbReference type="InterPro" id="IPR027417">
    <property type="entry name" value="P-loop_NTPase"/>
</dbReference>
<dbReference type="PANTHER" id="PTHR10039">
    <property type="entry name" value="AMELOGENIN"/>
    <property type="match status" value="1"/>
</dbReference>
<dbReference type="SUPFAM" id="SSF48452">
    <property type="entry name" value="TPR-like"/>
    <property type="match status" value="2"/>
</dbReference>
<evidence type="ECO:0000259" key="4">
    <source>
        <dbReference type="Pfam" id="PF24883"/>
    </source>
</evidence>
<organism evidence="5 6">
    <name type="scientific">Talaromyces proteolyticus</name>
    <dbReference type="NCBI Taxonomy" id="1131652"/>
    <lineage>
        <taxon>Eukaryota</taxon>
        <taxon>Fungi</taxon>
        <taxon>Dikarya</taxon>
        <taxon>Ascomycota</taxon>
        <taxon>Pezizomycotina</taxon>
        <taxon>Eurotiomycetes</taxon>
        <taxon>Eurotiomycetidae</taxon>
        <taxon>Eurotiales</taxon>
        <taxon>Trichocomaceae</taxon>
        <taxon>Talaromyces</taxon>
        <taxon>Talaromyces sect. Bacilispori</taxon>
    </lineage>
</organism>
<proteinExistence type="predicted"/>
<keyword evidence="2" id="KW-0802">TPR repeat</keyword>
<feature type="domain" description="Nephrocystin 3-like N-terminal" evidence="4">
    <location>
        <begin position="314"/>
        <end position="480"/>
    </location>
</feature>
<evidence type="ECO:0000313" key="5">
    <source>
        <dbReference type="EMBL" id="KAH8703184.1"/>
    </source>
</evidence>
<feature type="repeat" description="TPR" evidence="2">
    <location>
        <begin position="935"/>
        <end position="968"/>
    </location>
</feature>
<dbReference type="Gene3D" id="1.25.40.10">
    <property type="entry name" value="Tetratricopeptide repeat domain"/>
    <property type="match status" value="2"/>
</dbReference>
<dbReference type="Gene3D" id="3.40.50.300">
    <property type="entry name" value="P-loop containing nucleotide triphosphate hydrolases"/>
    <property type="match status" value="1"/>
</dbReference>
<dbReference type="SMART" id="SM00028">
    <property type="entry name" value="TPR"/>
    <property type="match status" value="5"/>
</dbReference>
<dbReference type="Proteomes" id="UP001201262">
    <property type="component" value="Unassembled WGS sequence"/>
</dbReference>
<evidence type="ECO:0000256" key="1">
    <source>
        <dbReference type="ARBA" id="ARBA00022737"/>
    </source>
</evidence>